<proteinExistence type="predicted"/>
<comment type="caution">
    <text evidence="1">The sequence shown here is derived from an EMBL/GenBank/DDBJ whole genome shotgun (WGS) entry which is preliminary data.</text>
</comment>
<dbReference type="AlphaFoldDB" id="A0A8S4R4Z9"/>
<reference evidence="1" key="1">
    <citation type="submission" date="2022-03" db="EMBL/GenBank/DDBJ databases">
        <authorList>
            <person name="Lindestad O."/>
        </authorList>
    </citation>
    <scope>NUCLEOTIDE SEQUENCE</scope>
</reference>
<evidence type="ECO:0000313" key="1">
    <source>
        <dbReference type="EMBL" id="CAH2229328.1"/>
    </source>
</evidence>
<gene>
    <name evidence="1" type="primary">jg17077</name>
    <name evidence="1" type="ORF">PAEG_LOCUS8810</name>
</gene>
<sequence length="72" mass="8556">MNDNIILLHGRESWTIRVDLRKRLEAFEMWAYRHMLKISRTQKVTNESCDELVVSAIFQKEKRCLSRACASE</sequence>
<accession>A0A8S4R4Z9</accession>
<protein>
    <submittedName>
        <fullName evidence="1">Jg17077 protein</fullName>
    </submittedName>
</protein>
<name>A0A8S4R4Z9_9NEOP</name>
<keyword evidence="2" id="KW-1185">Reference proteome</keyword>
<evidence type="ECO:0000313" key="2">
    <source>
        <dbReference type="Proteomes" id="UP000838756"/>
    </source>
</evidence>
<dbReference type="EMBL" id="CAKXAJ010024711">
    <property type="protein sequence ID" value="CAH2229328.1"/>
    <property type="molecule type" value="Genomic_DNA"/>
</dbReference>
<organism evidence="1 2">
    <name type="scientific">Pararge aegeria aegeria</name>
    <dbReference type="NCBI Taxonomy" id="348720"/>
    <lineage>
        <taxon>Eukaryota</taxon>
        <taxon>Metazoa</taxon>
        <taxon>Ecdysozoa</taxon>
        <taxon>Arthropoda</taxon>
        <taxon>Hexapoda</taxon>
        <taxon>Insecta</taxon>
        <taxon>Pterygota</taxon>
        <taxon>Neoptera</taxon>
        <taxon>Endopterygota</taxon>
        <taxon>Lepidoptera</taxon>
        <taxon>Glossata</taxon>
        <taxon>Ditrysia</taxon>
        <taxon>Papilionoidea</taxon>
        <taxon>Nymphalidae</taxon>
        <taxon>Satyrinae</taxon>
        <taxon>Satyrini</taxon>
        <taxon>Parargina</taxon>
        <taxon>Pararge</taxon>
    </lineage>
</organism>
<dbReference type="Proteomes" id="UP000838756">
    <property type="component" value="Unassembled WGS sequence"/>
</dbReference>
<dbReference type="OrthoDB" id="425681at2759"/>